<comment type="subcellular location">
    <subcellularLocation>
        <location evidence="1">Membrane</location>
        <topology evidence="1">Multi-pass membrane protein</topology>
    </subcellularLocation>
</comment>
<evidence type="ECO:0000256" key="2">
    <source>
        <dbReference type="ARBA" id="ARBA00022692"/>
    </source>
</evidence>
<organism evidence="7 8">
    <name type="scientific">Diplodia seriata</name>
    <dbReference type="NCBI Taxonomy" id="420778"/>
    <lineage>
        <taxon>Eukaryota</taxon>
        <taxon>Fungi</taxon>
        <taxon>Dikarya</taxon>
        <taxon>Ascomycota</taxon>
        <taxon>Pezizomycotina</taxon>
        <taxon>Dothideomycetes</taxon>
        <taxon>Dothideomycetes incertae sedis</taxon>
        <taxon>Botryosphaeriales</taxon>
        <taxon>Botryosphaeriaceae</taxon>
        <taxon>Diplodia</taxon>
    </lineage>
</organism>
<keyword evidence="3 5" id="KW-1133">Transmembrane helix</keyword>
<dbReference type="InterPro" id="IPR004342">
    <property type="entry name" value="EXS_C"/>
</dbReference>
<dbReference type="Pfam" id="PF03124">
    <property type="entry name" value="EXS"/>
    <property type="match status" value="1"/>
</dbReference>
<feature type="transmembrane region" description="Helical" evidence="5">
    <location>
        <begin position="122"/>
        <end position="142"/>
    </location>
</feature>
<reference evidence="7 8" key="1">
    <citation type="submission" date="2017-01" db="EMBL/GenBank/DDBJ databases">
        <title>Draft genome sequence of Diplodia seriata F98.1, a fungal species involved in grapevine trunk diseases.</title>
        <authorList>
            <person name="Robert-Siegwald G."/>
            <person name="Vallet J."/>
            <person name="Abou-Mansour E."/>
            <person name="Xu J."/>
            <person name="Rey P."/>
            <person name="Bertsch C."/>
            <person name="Rego C."/>
            <person name="Larignon P."/>
            <person name="Fontaine F."/>
            <person name="Lebrun M.-H."/>
        </authorList>
    </citation>
    <scope>NUCLEOTIDE SEQUENCE [LARGE SCALE GENOMIC DNA]</scope>
    <source>
        <strain evidence="7 8">F98.1</strain>
    </source>
</reference>
<comment type="caution">
    <text evidence="7">The sequence shown here is derived from an EMBL/GenBank/DDBJ whole genome shotgun (WGS) entry which is preliminary data.</text>
</comment>
<name>A0A1S8B1R2_9PEZI</name>
<sequence>MDGDAHVEPELDSFTRWLPLPYRVAVIIVLGVWAWGANLHYLFLIRIVRWKPHRAALPTDDGCVQDVPSLIKYPGRPSATHPPHHLSTYRLAALLTIPLLISLFLFWTITHGDPARVVDWEALPNLYLVVMVLCVVLPWHSLSRSGRFRFMATLKRISVGGIAEAQDGKFGDILMADALTSYAKVLGDLFVTLCMMFSSSRHSTGKPERSCGGAFWVPFIISIPSLIRLRQCLIEFLRVRRSNARSGSIGPHGWGGQHLANALKYSSAFPVIILSALQRGYDPASFGMSEAGLFRLWLAAVLANSFYSFYWDVAKDWDLTLFSSERSNPEHPWGLRRQRWFHAKQMYYTVVVVDFFLRCTWSIKLSPHLDHFNDLEGGIFVMQLMEVFRRWVWIFFRVETEWSKSGQAACSCSLLLIWLNSPQQSWSSA</sequence>
<evidence type="ECO:0000256" key="4">
    <source>
        <dbReference type="ARBA" id="ARBA00023136"/>
    </source>
</evidence>
<dbReference type="PANTHER" id="PTHR10783">
    <property type="entry name" value="XENOTROPIC AND POLYTROPIC RETROVIRUS RECEPTOR 1-RELATED"/>
    <property type="match status" value="1"/>
</dbReference>
<evidence type="ECO:0000256" key="1">
    <source>
        <dbReference type="ARBA" id="ARBA00004141"/>
    </source>
</evidence>
<dbReference type="PANTHER" id="PTHR10783:SF46">
    <property type="entry name" value="PROTEIN ERD1 HOMOLOG 2"/>
    <property type="match status" value="1"/>
</dbReference>
<dbReference type="GO" id="GO:0005737">
    <property type="term" value="C:cytoplasm"/>
    <property type="evidence" value="ECO:0007669"/>
    <property type="project" value="TreeGrafter"/>
</dbReference>
<dbReference type="OrthoDB" id="2159384at2759"/>
<feature type="transmembrane region" description="Helical" evidence="5">
    <location>
        <begin position="20"/>
        <end position="44"/>
    </location>
</feature>
<feature type="domain" description="EXS" evidence="6">
    <location>
        <begin position="208"/>
        <end position="429"/>
    </location>
</feature>
<evidence type="ECO:0000259" key="6">
    <source>
        <dbReference type="PROSITE" id="PS51380"/>
    </source>
</evidence>
<dbReference type="Proteomes" id="UP000190776">
    <property type="component" value="Unassembled WGS sequence"/>
</dbReference>
<evidence type="ECO:0000256" key="5">
    <source>
        <dbReference type="SAM" id="Phobius"/>
    </source>
</evidence>
<keyword evidence="2 5" id="KW-0812">Transmembrane</keyword>
<protein>
    <submittedName>
        <fullName evidence="7">Protein ERD1-like protein 2</fullName>
    </submittedName>
</protein>
<proteinExistence type="predicted"/>
<dbReference type="AlphaFoldDB" id="A0A1S8B1R2"/>
<dbReference type="PROSITE" id="PS51380">
    <property type="entry name" value="EXS"/>
    <property type="match status" value="1"/>
</dbReference>
<feature type="transmembrane region" description="Helical" evidence="5">
    <location>
        <begin position="91"/>
        <end position="110"/>
    </location>
</feature>
<accession>A0A1S8B1R2</accession>
<gene>
    <name evidence="7" type="ORF">BK809_0002326</name>
</gene>
<dbReference type="GO" id="GO:0016020">
    <property type="term" value="C:membrane"/>
    <property type="evidence" value="ECO:0007669"/>
    <property type="project" value="UniProtKB-SubCell"/>
</dbReference>
<evidence type="ECO:0000313" key="8">
    <source>
        <dbReference type="Proteomes" id="UP000190776"/>
    </source>
</evidence>
<dbReference type="EMBL" id="MSZU01000115">
    <property type="protein sequence ID" value="OMP81333.1"/>
    <property type="molecule type" value="Genomic_DNA"/>
</dbReference>
<evidence type="ECO:0000256" key="3">
    <source>
        <dbReference type="ARBA" id="ARBA00022989"/>
    </source>
</evidence>
<keyword evidence="4 5" id="KW-0472">Membrane</keyword>
<evidence type="ECO:0000313" key="7">
    <source>
        <dbReference type="EMBL" id="OMP81333.1"/>
    </source>
</evidence>
<dbReference type="STRING" id="420778.A0A1S8B1R2"/>